<evidence type="ECO:0008006" key="6">
    <source>
        <dbReference type="Google" id="ProtNLM"/>
    </source>
</evidence>
<accession>A0ABN2QYD3</accession>
<evidence type="ECO:0000256" key="2">
    <source>
        <dbReference type="ARBA" id="ARBA00022679"/>
    </source>
</evidence>
<evidence type="ECO:0000313" key="4">
    <source>
        <dbReference type="EMBL" id="GAA1960363.1"/>
    </source>
</evidence>
<proteinExistence type="predicted"/>
<gene>
    <name evidence="4" type="ORF">GCM10009754_33680</name>
</gene>
<protein>
    <recommendedName>
        <fullName evidence="6">Methyltransferase domain-containing protein</fullName>
    </recommendedName>
</protein>
<organism evidence="4 5">
    <name type="scientific">Amycolatopsis minnesotensis</name>
    <dbReference type="NCBI Taxonomy" id="337894"/>
    <lineage>
        <taxon>Bacteria</taxon>
        <taxon>Bacillati</taxon>
        <taxon>Actinomycetota</taxon>
        <taxon>Actinomycetes</taxon>
        <taxon>Pseudonocardiales</taxon>
        <taxon>Pseudonocardiaceae</taxon>
        <taxon>Amycolatopsis</taxon>
    </lineage>
</organism>
<dbReference type="InterPro" id="IPR002935">
    <property type="entry name" value="SAM_O-MeTrfase"/>
</dbReference>
<evidence type="ECO:0000256" key="1">
    <source>
        <dbReference type="ARBA" id="ARBA00022603"/>
    </source>
</evidence>
<dbReference type="Gene3D" id="3.40.50.150">
    <property type="entry name" value="Vaccinia Virus protein VP39"/>
    <property type="match status" value="1"/>
</dbReference>
<name>A0ABN2QYD3_9PSEU</name>
<keyword evidence="5" id="KW-1185">Reference proteome</keyword>
<dbReference type="Proteomes" id="UP001501116">
    <property type="component" value="Unassembled WGS sequence"/>
</dbReference>
<dbReference type="Pfam" id="PF13578">
    <property type="entry name" value="Methyltransf_24"/>
    <property type="match status" value="1"/>
</dbReference>
<dbReference type="EMBL" id="BAAANN010000012">
    <property type="protein sequence ID" value="GAA1960363.1"/>
    <property type="molecule type" value="Genomic_DNA"/>
</dbReference>
<dbReference type="InterPro" id="IPR029063">
    <property type="entry name" value="SAM-dependent_MTases_sf"/>
</dbReference>
<reference evidence="4 5" key="1">
    <citation type="journal article" date="2019" name="Int. J. Syst. Evol. Microbiol.">
        <title>The Global Catalogue of Microorganisms (GCM) 10K type strain sequencing project: providing services to taxonomists for standard genome sequencing and annotation.</title>
        <authorList>
            <consortium name="The Broad Institute Genomics Platform"/>
            <consortium name="The Broad Institute Genome Sequencing Center for Infectious Disease"/>
            <person name="Wu L."/>
            <person name="Ma J."/>
        </authorList>
    </citation>
    <scope>NUCLEOTIDE SEQUENCE [LARGE SCALE GENOMIC DNA]</scope>
    <source>
        <strain evidence="4 5">JCM 14545</strain>
    </source>
</reference>
<dbReference type="SUPFAM" id="SSF53335">
    <property type="entry name" value="S-adenosyl-L-methionine-dependent methyltransferases"/>
    <property type="match status" value="1"/>
</dbReference>
<keyword evidence="1" id="KW-0489">Methyltransferase</keyword>
<comment type="caution">
    <text evidence="4">The sequence shown here is derived from an EMBL/GenBank/DDBJ whole genome shotgun (WGS) entry which is preliminary data.</text>
</comment>
<evidence type="ECO:0000256" key="3">
    <source>
        <dbReference type="ARBA" id="ARBA00022691"/>
    </source>
</evidence>
<sequence>METDSTQDTSTIEKLMWEIYEYVKQRHAPVYEGGATAAEAVYLQELARRTKAGVVAEIGFNVGFSAMAFLEGLPEVKVVSFEIDRRISVDLAKEFIDARYPDRHELVLGNSLDTLPRYAEDKREQPDLVFVDGGHDYDVAYADIQNSRKIAKPGAIVVVDDMVPWRPWGVGPHEAWYEAVKRGLVEPIEYVSDGVVVDEIAEPADRAWATGRFTAL</sequence>
<evidence type="ECO:0000313" key="5">
    <source>
        <dbReference type="Proteomes" id="UP001501116"/>
    </source>
</evidence>
<keyword evidence="3" id="KW-0949">S-adenosyl-L-methionine</keyword>
<dbReference type="RefSeq" id="WP_344418824.1">
    <property type="nucleotide sequence ID" value="NZ_BAAANN010000012.1"/>
</dbReference>
<dbReference type="PROSITE" id="PS51682">
    <property type="entry name" value="SAM_OMT_I"/>
    <property type="match status" value="1"/>
</dbReference>
<keyword evidence="2" id="KW-0808">Transferase</keyword>